<keyword evidence="2" id="KW-0732">Signal</keyword>
<protein>
    <recommendedName>
        <fullName evidence="5">Secreted protein</fullName>
    </recommendedName>
</protein>
<feature type="compositionally biased region" description="Low complexity" evidence="1">
    <location>
        <begin position="38"/>
        <end position="50"/>
    </location>
</feature>
<gene>
    <name evidence="3" type="ORF">FTX54_015405</name>
</gene>
<evidence type="ECO:0000313" key="3">
    <source>
        <dbReference type="EMBL" id="WWD79760.1"/>
    </source>
</evidence>
<evidence type="ECO:0000256" key="1">
    <source>
        <dbReference type="SAM" id="MobiDB-lite"/>
    </source>
</evidence>
<evidence type="ECO:0000313" key="4">
    <source>
        <dbReference type="Proteomes" id="UP000321816"/>
    </source>
</evidence>
<dbReference type="KEGG" id="ahal:FTX54_015405"/>
<reference evidence="3 4" key="1">
    <citation type="submission" date="2024-01" db="EMBL/GenBank/DDBJ databases">
        <title>Complete Genome Sequence of Alkalicoccus halolimnae BZ-SZ-XJ29T, a Moderately Halophilic Bacterium Isolated from a Salt Lake.</title>
        <authorList>
            <person name="Zhao B."/>
        </authorList>
    </citation>
    <scope>NUCLEOTIDE SEQUENCE [LARGE SCALE GENOMIC DNA]</scope>
    <source>
        <strain evidence="3 4">BZ-SZ-XJ29</strain>
    </source>
</reference>
<evidence type="ECO:0000256" key="2">
    <source>
        <dbReference type="SAM" id="SignalP"/>
    </source>
</evidence>
<proteinExistence type="predicted"/>
<name>A0AAJ8N0E6_9BACI</name>
<dbReference type="EMBL" id="CP144914">
    <property type="protein sequence ID" value="WWD79760.1"/>
    <property type="molecule type" value="Genomic_DNA"/>
</dbReference>
<keyword evidence="4" id="KW-1185">Reference proteome</keyword>
<dbReference type="Proteomes" id="UP000321816">
    <property type="component" value="Chromosome"/>
</dbReference>
<accession>A0AAJ8N0E6</accession>
<feature type="chain" id="PRO_5042601289" description="Secreted protein" evidence="2">
    <location>
        <begin position="24"/>
        <end position="50"/>
    </location>
</feature>
<dbReference type="AlphaFoldDB" id="A0AAJ8N0E6"/>
<dbReference type="RefSeq" id="WP_187254463.1">
    <property type="nucleotide sequence ID" value="NZ_CP144914.1"/>
</dbReference>
<evidence type="ECO:0008006" key="5">
    <source>
        <dbReference type="Google" id="ProtNLM"/>
    </source>
</evidence>
<dbReference type="PROSITE" id="PS51257">
    <property type="entry name" value="PROKAR_LIPOPROTEIN"/>
    <property type="match status" value="1"/>
</dbReference>
<feature type="signal peptide" evidence="2">
    <location>
        <begin position="1"/>
        <end position="23"/>
    </location>
</feature>
<feature type="region of interest" description="Disordered" evidence="1">
    <location>
        <begin position="29"/>
        <end position="50"/>
    </location>
</feature>
<sequence>MKRKLMIPLFSGLFAATMLTACGNDELESDFENAPDMENNFSEGEGNNGI</sequence>
<organism evidence="3 4">
    <name type="scientific">Alkalicoccus halolimnae</name>
    <dbReference type="NCBI Taxonomy" id="1667239"/>
    <lineage>
        <taxon>Bacteria</taxon>
        <taxon>Bacillati</taxon>
        <taxon>Bacillota</taxon>
        <taxon>Bacilli</taxon>
        <taxon>Bacillales</taxon>
        <taxon>Bacillaceae</taxon>
        <taxon>Alkalicoccus</taxon>
    </lineage>
</organism>